<reference evidence="3" key="1">
    <citation type="submission" date="2009-05" db="EMBL/GenBank/DDBJ databases">
        <title>The genome sequence of Ajellomyces capsulatus strain H143.</title>
        <authorList>
            <person name="Champion M."/>
            <person name="Cuomo C.A."/>
            <person name="Ma L.-J."/>
            <person name="Henn M.R."/>
            <person name="Sil A."/>
            <person name="Goldman B."/>
            <person name="Young S.K."/>
            <person name="Kodira C.D."/>
            <person name="Zeng Q."/>
            <person name="Koehrsen M."/>
            <person name="Alvarado L."/>
            <person name="Berlin A.M."/>
            <person name="Borenstein D."/>
            <person name="Chen Z."/>
            <person name="Engels R."/>
            <person name="Freedman E."/>
            <person name="Gellesch M."/>
            <person name="Goldberg J."/>
            <person name="Griggs A."/>
            <person name="Gujja S."/>
            <person name="Heiman D.I."/>
            <person name="Hepburn T.A."/>
            <person name="Howarth C."/>
            <person name="Jen D."/>
            <person name="Larson L."/>
            <person name="Lewis B."/>
            <person name="Mehta T."/>
            <person name="Park D."/>
            <person name="Pearson M."/>
            <person name="Roberts A."/>
            <person name="Saif S."/>
            <person name="Shea T.D."/>
            <person name="Shenoy N."/>
            <person name="Sisk P."/>
            <person name="Stolte C."/>
            <person name="Sykes S."/>
            <person name="Walk T."/>
            <person name="White J."/>
            <person name="Yandava C."/>
            <person name="Klein B."/>
            <person name="McEwen J.G."/>
            <person name="Puccia R."/>
            <person name="Goldman G.H."/>
            <person name="Felipe M.S."/>
            <person name="Nino-Vega G."/>
            <person name="San-Blas G."/>
            <person name="Taylor J.W."/>
            <person name="Mendoza L."/>
            <person name="Galagan J.E."/>
            <person name="Nusbaum C."/>
            <person name="Birren B.W."/>
        </authorList>
    </citation>
    <scope>NUCLEOTIDE SEQUENCE [LARGE SCALE GENOMIC DNA]</scope>
    <source>
        <strain evidence="3">H143</strain>
    </source>
</reference>
<feature type="compositionally biased region" description="Basic and acidic residues" evidence="1">
    <location>
        <begin position="40"/>
        <end position="52"/>
    </location>
</feature>
<dbReference type="VEuPathDB" id="FungiDB:HCDG_06050"/>
<dbReference type="HOGENOM" id="CLU_2290867_0_0_1"/>
<proteinExistence type="predicted"/>
<gene>
    <name evidence="2" type="ORF">HCDG_06050</name>
</gene>
<name>C6HJ16_AJECH</name>
<accession>C6HJ16</accession>
<dbReference type="EMBL" id="GG692428">
    <property type="protein sequence ID" value="EER39828.1"/>
    <property type="molecule type" value="Genomic_DNA"/>
</dbReference>
<organism evidence="2 3">
    <name type="scientific">Ajellomyces capsulatus (strain H143)</name>
    <name type="common">Darling's disease fungus</name>
    <name type="synonym">Histoplasma capsulatum</name>
    <dbReference type="NCBI Taxonomy" id="544712"/>
    <lineage>
        <taxon>Eukaryota</taxon>
        <taxon>Fungi</taxon>
        <taxon>Dikarya</taxon>
        <taxon>Ascomycota</taxon>
        <taxon>Pezizomycotina</taxon>
        <taxon>Eurotiomycetes</taxon>
        <taxon>Eurotiomycetidae</taxon>
        <taxon>Onygenales</taxon>
        <taxon>Ajellomycetaceae</taxon>
        <taxon>Histoplasma</taxon>
    </lineage>
</organism>
<evidence type="ECO:0000256" key="1">
    <source>
        <dbReference type="SAM" id="MobiDB-lite"/>
    </source>
</evidence>
<evidence type="ECO:0000313" key="3">
    <source>
        <dbReference type="Proteomes" id="UP000002624"/>
    </source>
</evidence>
<dbReference type="AlphaFoldDB" id="C6HJ16"/>
<protein>
    <submittedName>
        <fullName evidence="2">Uncharacterized protein</fullName>
    </submittedName>
</protein>
<dbReference type="Proteomes" id="UP000002624">
    <property type="component" value="Unassembled WGS sequence"/>
</dbReference>
<evidence type="ECO:0000313" key="2">
    <source>
        <dbReference type="EMBL" id="EER39828.1"/>
    </source>
</evidence>
<feature type="region of interest" description="Disordered" evidence="1">
    <location>
        <begin position="37"/>
        <end position="70"/>
    </location>
</feature>
<sequence>MKGGENSQSQKKGRANGEYVYWLEGWGISERRIVKKKKRGEMERGEKGRENESEVVEEKEETKSGAGTELEEEISELTMGECYPYVLVTGVGWNAGNTTVP</sequence>